<dbReference type="PANTHER" id="PTHR30461">
    <property type="entry name" value="DNA-INVERTASE FROM LAMBDOID PROPHAGE"/>
    <property type="match status" value="1"/>
</dbReference>
<dbReference type="AlphaFoldDB" id="A0AAP7CCC5"/>
<organism evidence="8 9">
    <name type="scientific">Corynebacterium coyleae</name>
    <dbReference type="NCBI Taxonomy" id="53374"/>
    <lineage>
        <taxon>Bacteria</taxon>
        <taxon>Bacillati</taxon>
        <taxon>Actinomycetota</taxon>
        <taxon>Actinomycetes</taxon>
        <taxon>Mycobacteriales</taxon>
        <taxon>Corynebacteriaceae</taxon>
        <taxon>Corynebacterium</taxon>
    </lineage>
</organism>
<dbReference type="InterPro" id="IPR009057">
    <property type="entry name" value="Homeodomain-like_sf"/>
</dbReference>
<dbReference type="PROSITE" id="PS00397">
    <property type="entry name" value="RECOMBINASES_1"/>
    <property type="match status" value="1"/>
</dbReference>
<keyword evidence="3" id="KW-0238">DNA-binding</keyword>
<evidence type="ECO:0000256" key="5">
    <source>
        <dbReference type="PIRSR" id="PIRSR606118-50"/>
    </source>
</evidence>
<feature type="domain" description="Resolvase/invertase-type recombinase catalytic" evidence="7">
    <location>
        <begin position="16"/>
        <end position="152"/>
    </location>
</feature>
<dbReference type="EMBL" id="JAAUVV010000009">
    <property type="protein sequence ID" value="NJJ03934.1"/>
    <property type="molecule type" value="Genomic_DNA"/>
</dbReference>
<dbReference type="CDD" id="cd03768">
    <property type="entry name" value="SR_ResInv"/>
    <property type="match status" value="1"/>
</dbReference>
<protein>
    <submittedName>
        <fullName evidence="8">Recombinase family protein</fullName>
    </submittedName>
</protein>
<dbReference type="PROSITE" id="PS00398">
    <property type="entry name" value="RECOMBINASES_2"/>
    <property type="match status" value="1"/>
</dbReference>
<dbReference type="Gene3D" id="1.10.10.60">
    <property type="entry name" value="Homeodomain-like"/>
    <property type="match status" value="1"/>
</dbReference>
<keyword evidence="2" id="KW-0229">DNA integration</keyword>
<evidence type="ECO:0000256" key="4">
    <source>
        <dbReference type="ARBA" id="ARBA00023172"/>
    </source>
</evidence>
<dbReference type="SUPFAM" id="SSF53041">
    <property type="entry name" value="Resolvase-like"/>
    <property type="match status" value="1"/>
</dbReference>
<dbReference type="InterPro" id="IPR036162">
    <property type="entry name" value="Resolvase-like_N_sf"/>
</dbReference>
<evidence type="ECO:0000256" key="3">
    <source>
        <dbReference type="ARBA" id="ARBA00023125"/>
    </source>
</evidence>
<keyword evidence="4" id="KW-0233">DNA recombination</keyword>
<dbReference type="InterPro" id="IPR006119">
    <property type="entry name" value="Resolv_N"/>
</dbReference>
<dbReference type="InterPro" id="IPR006118">
    <property type="entry name" value="Recombinase_CS"/>
</dbReference>
<evidence type="ECO:0000313" key="8">
    <source>
        <dbReference type="EMBL" id="NJJ03934.1"/>
    </source>
</evidence>
<name>A0AAP7CCC5_9CORY</name>
<dbReference type="SUPFAM" id="SSF46689">
    <property type="entry name" value="Homeodomain-like"/>
    <property type="match status" value="1"/>
</dbReference>
<comment type="caution">
    <text evidence="8">The sequence shown here is derived from an EMBL/GenBank/DDBJ whole genome shotgun (WGS) entry which is preliminary data.</text>
</comment>
<dbReference type="InterPro" id="IPR006120">
    <property type="entry name" value="Resolvase_HTH_dom"/>
</dbReference>
<feature type="active site" description="O-(5'-phospho-DNA)-serine intermediate" evidence="5 6">
    <location>
        <position position="24"/>
    </location>
</feature>
<dbReference type="Pfam" id="PF00239">
    <property type="entry name" value="Resolvase"/>
    <property type="match status" value="1"/>
</dbReference>
<gene>
    <name evidence="8" type="ORF">HC138_06165</name>
</gene>
<sequence>MQTSIEPNETKTGITVKVGYARVSSRDQNLDRQLSQLEAAGCSKIFAEKLSGASSDRPELHAALEYLRPGETLVVASMDRLARNTVDLLNLVRDATERGAYVEFLSEHLTFGPEEEAIPSLMLGILGSIAQFERTLIRERQAQGIAKAKERGVYRGRSKSLGEEEVQTLRELASLGVSKSEIGRRLGVSRATVYRYLDSSA</sequence>
<evidence type="ECO:0000313" key="9">
    <source>
        <dbReference type="Proteomes" id="UP000591626"/>
    </source>
</evidence>
<dbReference type="Gene3D" id="3.40.50.1390">
    <property type="entry name" value="Resolvase, N-terminal catalytic domain"/>
    <property type="match status" value="1"/>
</dbReference>
<proteinExistence type="inferred from homology"/>
<dbReference type="SMART" id="SM00857">
    <property type="entry name" value="Resolvase"/>
    <property type="match status" value="1"/>
</dbReference>
<reference evidence="8 9" key="1">
    <citation type="submission" date="2020-03" db="EMBL/GenBank/DDBJ databases">
        <title>Draft genome sequences of bacterial isolates from the female urobiome.</title>
        <authorList>
            <person name="Miller-Ensminger T."/>
            <person name="Wolfe A.J."/>
            <person name="Putonti C."/>
        </authorList>
    </citation>
    <scope>NUCLEOTIDE SEQUENCE [LARGE SCALE GENOMIC DNA]</scope>
    <source>
        <strain evidence="8 9">UMB8490</strain>
    </source>
</reference>
<dbReference type="PROSITE" id="PS51736">
    <property type="entry name" value="RECOMBINASES_3"/>
    <property type="match status" value="1"/>
</dbReference>
<evidence type="ECO:0000256" key="1">
    <source>
        <dbReference type="ARBA" id="ARBA00009913"/>
    </source>
</evidence>
<dbReference type="GO" id="GO:0000150">
    <property type="term" value="F:DNA strand exchange activity"/>
    <property type="evidence" value="ECO:0007669"/>
    <property type="project" value="InterPro"/>
</dbReference>
<dbReference type="GO" id="GO:0015074">
    <property type="term" value="P:DNA integration"/>
    <property type="evidence" value="ECO:0007669"/>
    <property type="project" value="UniProtKB-KW"/>
</dbReference>
<dbReference type="GO" id="GO:0003677">
    <property type="term" value="F:DNA binding"/>
    <property type="evidence" value="ECO:0007669"/>
    <property type="project" value="UniProtKB-KW"/>
</dbReference>
<evidence type="ECO:0000256" key="6">
    <source>
        <dbReference type="PROSITE-ProRule" id="PRU10137"/>
    </source>
</evidence>
<dbReference type="PANTHER" id="PTHR30461:SF26">
    <property type="entry name" value="RESOLVASE HOMOLOG YNEB"/>
    <property type="match status" value="1"/>
</dbReference>
<dbReference type="Proteomes" id="UP000591626">
    <property type="component" value="Unassembled WGS sequence"/>
</dbReference>
<dbReference type="CDD" id="cd00569">
    <property type="entry name" value="HTH_Hin_like"/>
    <property type="match status" value="1"/>
</dbReference>
<evidence type="ECO:0000259" key="7">
    <source>
        <dbReference type="PROSITE" id="PS51736"/>
    </source>
</evidence>
<evidence type="ECO:0000256" key="2">
    <source>
        <dbReference type="ARBA" id="ARBA00022908"/>
    </source>
</evidence>
<comment type="similarity">
    <text evidence="1">Belongs to the site-specific recombinase resolvase family.</text>
</comment>
<dbReference type="Pfam" id="PF02796">
    <property type="entry name" value="HTH_7"/>
    <property type="match status" value="1"/>
</dbReference>
<accession>A0AAP7CCC5</accession>
<dbReference type="InterPro" id="IPR050639">
    <property type="entry name" value="SSR_resolvase"/>
</dbReference>
<dbReference type="RefSeq" id="WP_083322916.1">
    <property type="nucleotide sequence ID" value="NZ_JAAUVV010000009.1"/>
</dbReference>